<gene>
    <name evidence="1" type="ORF">SAMN04488023_10719</name>
</gene>
<dbReference type="SUPFAM" id="SSF55144">
    <property type="entry name" value="LigT-like"/>
    <property type="match status" value="1"/>
</dbReference>
<proteinExistence type="predicted"/>
<dbReference type="RefSeq" id="WP_175474498.1">
    <property type="nucleotide sequence ID" value="NZ_FOGG01000007.1"/>
</dbReference>
<evidence type="ECO:0000313" key="1">
    <source>
        <dbReference type="EMBL" id="SER30426.1"/>
    </source>
</evidence>
<dbReference type="STRING" id="390241.SAMN04488023_10719"/>
<name>A0A1H9N372_9SPHI</name>
<keyword evidence="1" id="KW-0436">Ligase</keyword>
<dbReference type="Pfam" id="PF13563">
    <property type="entry name" value="2_5_RNA_ligase2"/>
    <property type="match status" value="1"/>
</dbReference>
<accession>A0A1H9N372</accession>
<dbReference type="InterPro" id="IPR009097">
    <property type="entry name" value="Cyclic_Pdiesterase"/>
</dbReference>
<dbReference type="GO" id="GO:0016874">
    <property type="term" value="F:ligase activity"/>
    <property type="evidence" value="ECO:0007669"/>
    <property type="project" value="UniProtKB-KW"/>
</dbReference>
<dbReference type="EMBL" id="FOGG01000007">
    <property type="protein sequence ID" value="SER30426.1"/>
    <property type="molecule type" value="Genomic_DNA"/>
</dbReference>
<organism evidence="1 2">
    <name type="scientific">Pedobacter rhizosphaerae</name>
    <dbReference type="NCBI Taxonomy" id="390241"/>
    <lineage>
        <taxon>Bacteria</taxon>
        <taxon>Pseudomonadati</taxon>
        <taxon>Bacteroidota</taxon>
        <taxon>Sphingobacteriia</taxon>
        <taxon>Sphingobacteriales</taxon>
        <taxon>Sphingobacteriaceae</taxon>
        <taxon>Pedobacter</taxon>
    </lineage>
</organism>
<reference evidence="1 2" key="1">
    <citation type="submission" date="2016-10" db="EMBL/GenBank/DDBJ databases">
        <authorList>
            <person name="de Groot N.N."/>
        </authorList>
    </citation>
    <scope>NUCLEOTIDE SEQUENCE [LARGE SCALE GENOMIC DNA]</scope>
    <source>
        <strain evidence="1 2">DSM 18610</strain>
    </source>
</reference>
<dbReference type="AlphaFoldDB" id="A0A1H9N372"/>
<protein>
    <submittedName>
        <fullName evidence="1">2'-5' RNA ligase superfamily protein</fullName>
    </submittedName>
</protein>
<sequence length="172" mass="20014">MNSYILTAKLDLESQTFFNTQRKKYFPKERNVLDAHLTLFHQFPTNLTAKEMLQRISSSQQIPLTAEVQALRNIGYGVAYLINSPALSLLRSQLMTAFENELIPQDRQKFQPHITIQNKVSPHQARNLLDSLKTSFKPFNIIITGLDLWQYLNGPWQHAQYYPFQSTNYLPL</sequence>
<dbReference type="Proteomes" id="UP000199572">
    <property type="component" value="Unassembled WGS sequence"/>
</dbReference>
<keyword evidence="2" id="KW-1185">Reference proteome</keyword>
<dbReference type="Gene3D" id="3.90.1140.10">
    <property type="entry name" value="Cyclic phosphodiesterase"/>
    <property type="match status" value="1"/>
</dbReference>
<evidence type="ECO:0000313" key="2">
    <source>
        <dbReference type="Proteomes" id="UP000199572"/>
    </source>
</evidence>